<dbReference type="AlphaFoldDB" id="A0A9D4ER59"/>
<protein>
    <submittedName>
        <fullName evidence="1">Uncharacterized protein</fullName>
    </submittedName>
</protein>
<sequence>MPDFGDYFEHVQSGRRGLASSANFRRTHCVLLRPSGVYGALTATCVAVRMQ</sequence>
<gene>
    <name evidence="1" type="ORF">DPMN_162913</name>
</gene>
<reference evidence="1" key="2">
    <citation type="submission" date="2020-11" db="EMBL/GenBank/DDBJ databases">
        <authorList>
            <person name="McCartney M.A."/>
            <person name="Auch B."/>
            <person name="Kono T."/>
            <person name="Mallez S."/>
            <person name="Becker A."/>
            <person name="Gohl D.M."/>
            <person name="Silverstein K.A.T."/>
            <person name="Koren S."/>
            <person name="Bechman K.B."/>
            <person name="Herman A."/>
            <person name="Abrahante J.E."/>
            <person name="Garbe J."/>
        </authorList>
    </citation>
    <scope>NUCLEOTIDE SEQUENCE</scope>
    <source>
        <strain evidence="1">Duluth1</strain>
        <tissue evidence="1">Whole animal</tissue>
    </source>
</reference>
<reference evidence="1" key="1">
    <citation type="journal article" date="2019" name="bioRxiv">
        <title>The Genome of the Zebra Mussel, Dreissena polymorpha: A Resource for Invasive Species Research.</title>
        <authorList>
            <person name="McCartney M.A."/>
            <person name="Auch B."/>
            <person name="Kono T."/>
            <person name="Mallez S."/>
            <person name="Zhang Y."/>
            <person name="Obille A."/>
            <person name="Becker A."/>
            <person name="Abrahante J.E."/>
            <person name="Garbe J."/>
            <person name="Badalamenti J.P."/>
            <person name="Herman A."/>
            <person name="Mangelson H."/>
            <person name="Liachko I."/>
            <person name="Sullivan S."/>
            <person name="Sone E.D."/>
            <person name="Koren S."/>
            <person name="Silverstein K.A.T."/>
            <person name="Beckman K.B."/>
            <person name="Gohl D.M."/>
        </authorList>
    </citation>
    <scope>NUCLEOTIDE SEQUENCE</scope>
    <source>
        <strain evidence="1">Duluth1</strain>
        <tissue evidence="1">Whole animal</tissue>
    </source>
</reference>
<keyword evidence="2" id="KW-1185">Reference proteome</keyword>
<evidence type="ECO:0000313" key="1">
    <source>
        <dbReference type="EMBL" id="KAH3784842.1"/>
    </source>
</evidence>
<proteinExistence type="predicted"/>
<accession>A0A9D4ER59</accession>
<comment type="caution">
    <text evidence="1">The sequence shown here is derived from an EMBL/GenBank/DDBJ whole genome shotgun (WGS) entry which is preliminary data.</text>
</comment>
<dbReference type="Proteomes" id="UP000828390">
    <property type="component" value="Unassembled WGS sequence"/>
</dbReference>
<dbReference type="EMBL" id="JAIWYP010000008">
    <property type="protein sequence ID" value="KAH3784842.1"/>
    <property type="molecule type" value="Genomic_DNA"/>
</dbReference>
<evidence type="ECO:0000313" key="2">
    <source>
        <dbReference type="Proteomes" id="UP000828390"/>
    </source>
</evidence>
<organism evidence="1 2">
    <name type="scientific">Dreissena polymorpha</name>
    <name type="common">Zebra mussel</name>
    <name type="synonym">Mytilus polymorpha</name>
    <dbReference type="NCBI Taxonomy" id="45954"/>
    <lineage>
        <taxon>Eukaryota</taxon>
        <taxon>Metazoa</taxon>
        <taxon>Spiralia</taxon>
        <taxon>Lophotrochozoa</taxon>
        <taxon>Mollusca</taxon>
        <taxon>Bivalvia</taxon>
        <taxon>Autobranchia</taxon>
        <taxon>Heteroconchia</taxon>
        <taxon>Euheterodonta</taxon>
        <taxon>Imparidentia</taxon>
        <taxon>Neoheterodontei</taxon>
        <taxon>Myida</taxon>
        <taxon>Dreissenoidea</taxon>
        <taxon>Dreissenidae</taxon>
        <taxon>Dreissena</taxon>
    </lineage>
</organism>
<name>A0A9D4ER59_DREPO</name>